<evidence type="ECO:0000313" key="2">
    <source>
        <dbReference type="Proteomes" id="UP000178735"/>
    </source>
</evidence>
<gene>
    <name evidence="1" type="ORF">A2008_06115</name>
</gene>
<organism evidence="1 2">
    <name type="scientific">Candidatus Wallbacteria bacterium GWC2_49_35</name>
    <dbReference type="NCBI Taxonomy" id="1817813"/>
    <lineage>
        <taxon>Bacteria</taxon>
        <taxon>Candidatus Walliibacteriota</taxon>
    </lineage>
</organism>
<protein>
    <submittedName>
        <fullName evidence="1">Uncharacterized protein</fullName>
    </submittedName>
</protein>
<sequence>MFTSLEPFVAETSFVPEVFVIFTSLEPLVAETELPPVVVVVEALPLPPVVFVVEMLPLLQVLEIELIPDVVVDETSPVQDALGTTGLAVGTTGGLGGRRLFVQSFNWSSVEDEPGLTLLAGTARLFAQSFNCSCVCAET</sequence>
<evidence type="ECO:0000313" key="1">
    <source>
        <dbReference type="EMBL" id="OGM01624.1"/>
    </source>
</evidence>
<reference evidence="1 2" key="1">
    <citation type="journal article" date="2016" name="Nat. Commun.">
        <title>Thousands of microbial genomes shed light on interconnected biogeochemical processes in an aquifer system.</title>
        <authorList>
            <person name="Anantharaman K."/>
            <person name="Brown C.T."/>
            <person name="Hug L.A."/>
            <person name="Sharon I."/>
            <person name="Castelle C.J."/>
            <person name="Probst A.J."/>
            <person name="Thomas B.C."/>
            <person name="Singh A."/>
            <person name="Wilkins M.J."/>
            <person name="Karaoz U."/>
            <person name="Brodie E.L."/>
            <person name="Williams K.H."/>
            <person name="Hubbard S.S."/>
            <person name="Banfield J.F."/>
        </authorList>
    </citation>
    <scope>NUCLEOTIDE SEQUENCE [LARGE SCALE GENOMIC DNA]</scope>
</reference>
<proteinExistence type="predicted"/>
<dbReference type="Proteomes" id="UP000178735">
    <property type="component" value="Unassembled WGS sequence"/>
</dbReference>
<comment type="caution">
    <text evidence="1">The sequence shown here is derived from an EMBL/GenBank/DDBJ whole genome shotgun (WGS) entry which is preliminary data.</text>
</comment>
<dbReference type="EMBL" id="MGFH01000231">
    <property type="protein sequence ID" value="OGM01624.1"/>
    <property type="molecule type" value="Genomic_DNA"/>
</dbReference>
<dbReference type="AlphaFoldDB" id="A0A1F7WFL4"/>
<name>A0A1F7WFL4_9BACT</name>
<accession>A0A1F7WFL4</accession>